<keyword evidence="2" id="KW-0460">Magnesium</keyword>
<comment type="subunit">
    <text evidence="2">Monomer.</text>
</comment>
<feature type="binding site" evidence="2">
    <location>
        <position position="14"/>
    </location>
    <ligand>
        <name>Mg(2+)</name>
        <dbReference type="ChEBI" id="CHEBI:18420"/>
    </ligand>
</feature>
<evidence type="ECO:0000256" key="1">
    <source>
        <dbReference type="ARBA" id="ARBA00010945"/>
    </source>
</evidence>
<dbReference type="Pfam" id="PF11799">
    <property type="entry name" value="IMS_C"/>
    <property type="match status" value="1"/>
</dbReference>
<keyword evidence="5" id="KW-1185">Reference proteome</keyword>
<feature type="binding site" evidence="2">
    <location>
        <position position="116"/>
    </location>
    <ligand>
        <name>Mg(2+)</name>
        <dbReference type="ChEBI" id="CHEBI:18420"/>
    </ligand>
</feature>
<keyword evidence="2" id="KW-0963">Cytoplasm</keyword>
<evidence type="ECO:0000313" key="5">
    <source>
        <dbReference type="Proteomes" id="UP001451571"/>
    </source>
</evidence>
<dbReference type="InterPro" id="IPR036775">
    <property type="entry name" value="DNA_pol_Y-fam_lit_finger_sf"/>
</dbReference>
<protein>
    <recommendedName>
        <fullName evidence="2">DNA polymerase IV</fullName>
        <shortName evidence="2">Pol IV</shortName>
        <ecNumber evidence="2">2.7.7.7</ecNumber>
    </recommendedName>
</protein>
<keyword evidence="2 4" id="KW-0808">Transferase</keyword>
<evidence type="ECO:0000313" key="4">
    <source>
        <dbReference type="EMBL" id="XAH74683.1"/>
    </source>
</evidence>
<comment type="similarity">
    <text evidence="1 2">Belongs to the DNA polymerase type-Y family.</text>
</comment>
<keyword evidence="2" id="KW-0227">DNA damage</keyword>
<dbReference type="InterPro" id="IPR043128">
    <property type="entry name" value="Rev_trsase/Diguanyl_cyclase"/>
</dbReference>
<dbReference type="Pfam" id="PF00817">
    <property type="entry name" value="IMS"/>
    <property type="match status" value="1"/>
</dbReference>
<evidence type="ECO:0000256" key="2">
    <source>
        <dbReference type="HAMAP-Rule" id="MF_01113"/>
    </source>
</evidence>
<dbReference type="HAMAP" id="MF_01113">
    <property type="entry name" value="DNApol_IV"/>
    <property type="match status" value="1"/>
</dbReference>
<comment type="cofactor">
    <cofactor evidence="2">
        <name>Mg(2+)</name>
        <dbReference type="ChEBI" id="CHEBI:18420"/>
    </cofactor>
    <text evidence="2">Binds 2 magnesium ions per subunit.</text>
</comment>
<dbReference type="Proteomes" id="UP001451571">
    <property type="component" value="Chromosome"/>
</dbReference>
<dbReference type="Gene3D" id="3.30.70.270">
    <property type="match status" value="1"/>
</dbReference>
<dbReference type="Gene3D" id="3.30.1490.100">
    <property type="entry name" value="DNA polymerase, Y-family, little finger domain"/>
    <property type="match status" value="1"/>
</dbReference>
<comment type="catalytic activity">
    <reaction evidence="2">
        <text>DNA(n) + a 2'-deoxyribonucleoside 5'-triphosphate = DNA(n+1) + diphosphate</text>
        <dbReference type="Rhea" id="RHEA:22508"/>
        <dbReference type="Rhea" id="RHEA-COMP:17339"/>
        <dbReference type="Rhea" id="RHEA-COMP:17340"/>
        <dbReference type="ChEBI" id="CHEBI:33019"/>
        <dbReference type="ChEBI" id="CHEBI:61560"/>
        <dbReference type="ChEBI" id="CHEBI:173112"/>
        <dbReference type="EC" id="2.7.7.7"/>
    </reaction>
</comment>
<dbReference type="GO" id="GO:0003887">
    <property type="term" value="F:DNA-directed DNA polymerase activity"/>
    <property type="evidence" value="ECO:0007669"/>
    <property type="project" value="UniProtKB-EC"/>
</dbReference>
<dbReference type="PANTHER" id="PTHR11076:SF33">
    <property type="entry name" value="DNA POLYMERASE KAPPA"/>
    <property type="match status" value="1"/>
</dbReference>
<dbReference type="PROSITE" id="PS50173">
    <property type="entry name" value="UMUC"/>
    <property type="match status" value="1"/>
</dbReference>
<comment type="subcellular location">
    <subcellularLocation>
        <location evidence="2">Cytoplasm</location>
    </subcellularLocation>
</comment>
<dbReference type="InterPro" id="IPR050116">
    <property type="entry name" value="DNA_polymerase-Y"/>
</dbReference>
<feature type="active site" evidence="2">
    <location>
        <position position="117"/>
    </location>
</feature>
<dbReference type="SUPFAM" id="SSF56672">
    <property type="entry name" value="DNA/RNA polymerases"/>
    <property type="match status" value="1"/>
</dbReference>
<feature type="domain" description="UmuC" evidence="3">
    <location>
        <begin position="10"/>
        <end position="198"/>
    </location>
</feature>
<keyword evidence="2" id="KW-0515">Mutator protein</keyword>
<evidence type="ECO:0000259" key="3">
    <source>
        <dbReference type="PROSITE" id="PS50173"/>
    </source>
</evidence>
<gene>
    <name evidence="2" type="primary">dinB</name>
    <name evidence="4" type="ORF">V6984_02650</name>
</gene>
<dbReference type="SUPFAM" id="SSF100879">
    <property type="entry name" value="Lesion bypass DNA polymerase (Y-family), little finger domain"/>
    <property type="match status" value="1"/>
</dbReference>
<keyword evidence="2" id="KW-0239">DNA-directed DNA polymerase</keyword>
<keyword evidence="2 4" id="KW-0548">Nucleotidyltransferase</keyword>
<dbReference type="Gene3D" id="1.10.150.20">
    <property type="entry name" value="5' to 3' exonuclease, C-terminal subdomain"/>
    <property type="match status" value="1"/>
</dbReference>
<feature type="site" description="Substrate discrimination" evidence="2">
    <location>
        <position position="19"/>
    </location>
</feature>
<organism evidence="4 5">
    <name type="scientific">Kineothrix sedimenti</name>
    <dbReference type="NCBI Taxonomy" id="3123317"/>
    <lineage>
        <taxon>Bacteria</taxon>
        <taxon>Bacillati</taxon>
        <taxon>Bacillota</taxon>
        <taxon>Clostridia</taxon>
        <taxon>Lachnospirales</taxon>
        <taxon>Lachnospiraceae</taxon>
        <taxon>Kineothrix</taxon>
    </lineage>
</organism>
<dbReference type="PANTHER" id="PTHR11076">
    <property type="entry name" value="DNA REPAIR POLYMERASE UMUC / TRANSFERASE FAMILY MEMBER"/>
    <property type="match status" value="1"/>
</dbReference>
<dbReference type="InterPro" id="IPR043502">
    <property type="entry name" value="DNA/RNA_pol_sf"/>
</dbReference>
<dbReference type="EC" id="2.7.7.7" evidence="2"/>
<keyword evidence="2" id="KW-0234">DNA repair</keyword>
<comment type="function">
    <text evidence="2">Poorly processive, error-prone DNA polymerase involved in untargeted mutagenesis. Copies undamaged DNA at stalled replication forks, which arise in vivo from mismatched or misaligned primer ends. These misaligned primers can be extended by PolIV. Exhibits no 3'-5' exonuclease (proofreading) activity. May be involved in translesional synthesis, in conjunction with the beta clamp from PolIII.</text>
</comment>
<dbReference type="InterPro" id="IPR022880">
    <property type="entry name" value="DNApol_IV"/>
</dbReference>
<sequence>MNKENKEKIIFHIDVNSAYLSWSALKKLEEGAEQDLREIPSIIGGDIERRRGVVLAKSIPAKTYHVKTGEPIVSALRKCPHLIIAPPDHNLYHRRSRELMAFLYDICPDLEQVSVDECYMDYTPIADKYPSPLEAAHIIKDHIYEKFGYTVNVGISNRKVLAKMASDFRKPNLVHTLYTGEIEKKLWPLPVSSLYMCGRSSAETLHKLEILTIGDLAGADIFILSAHLKSHGILLWQYANGIDSSEVISEQINAKGIGNSTTLREDAVTKEEAYKILLSLSETVAGRLRKSAQLASMISTELKYNTFQSVSHQTTLFSPTCTTDVIYKTACSLFDEIWNGTPIRLLGVRTSKLVSDEEPVQLSLFDIQEKTSGGPTSKKQEKLDMALDSIRKKFGPDSVMRGSFFHDENI</sequence>
<accession>A0ABZ3EZ97</accession>
<keyword evidence="2" id="KW-0479">Metal-binding</keyword>
<keyword evidence="2" id="KW-0235">DNA replication</keyword>
<dbReference type="Gene3D" id="3.40.1170.60">
    <property type="match status" value="1"/>
</dbReference>
<dbReference type="RefSeq" id="WP_342758267.1">
    <property type="nucleotide sequence ID" value="NZ_CP146256.1"/>
</dbReference>
<dbReference type="CDD" id="cd03586">
    <property type="entry name" value="PolY_Pol_IV_kappa"/>
    <property type="match status" value="1"/>
</dbReference>
<reference evidence="4 5" key="1">
    <citation type="submission" date="2024-02" db="EMBL/GenBank/DDBJ databases">
        <title>Bacterial strain from lacustrine sediment.</title>
        <authorList>
            <person name="Petit C."/>
            <person name="Fadhlaoui K."/>
        </authorList>
    </citation>
    <scope>NUCLEOTIDE SEQUENCE [LARGE SCALE GENOMIC DNA]</scope>
    <source>
        <strain evidence="4 5">IPX-CK</strain>
    </source>
</reference>
<keyword evidence="2" id="KW-0238">DNA-binding</keyword>
<dbReference type="EMBL" id="CP146256">
    <property type="protein sequence ID" value="XAH74683.1"/>
    <property type="molecule type" value="Genomic_DNA"/>
</dbReference>
<dbReference type="InterPro" id="IPR017961">
    <property type="entry name" value="DNA_pol_Y-fam_little_finger"/>
</dbReference>
<name>A0ABZ3EZ97_9FIRM</name>
<dbReference type="InterPro" id="IPR001126">
    <property type="entry name" value="UmuC"/>
</dbReference>
<proteinExistence type="inferred from homology"/>